<feature type="compositionally biased region" description="Low complexity" evidence="1">
    <location>
        <begin position="65"/>
        <end position="74"/>
    </location>
</feature>
<comment type="caution">
    <text evidence="2">The sequence shown here is derived from an EMBL/GenBank/DDBJ whole genome shotgun (WGS) entry which is preliminary data.</text>
</comment>
<evidence type="ECO:0000256" key="1">
    <source>
        <dbReference type="SAM" id="MobiDB-lite"/>
    </source>
</evidence>
<dbReference type="EMBL" id="BAAFJT010000007">
    <property type="protein sequence ID" value="GAB0191993.1"/>
    <property type="molecule type" value="Genomic_DNA"/>
</dbReference>
<evidence type="ECO:0000313" key="3">
    <source>
        <dbReference type="Proteomes" id="UP001623348"/>
    </source>
</evidence>
<feature type="compositionally biased region" description="Basic residues" evidence="1">
    <location>
        <begin position="75"/>
        <end position="85"/>
    </location>
</feature>
<sequence length="95" mass="9889">MRGRPQMQETSGRDPSPPSLSGPRDPCPPRGGEVAQAGRVWRGAASEKAAGAPGGADELHCAPLRSPVSSQGPRGSRRGRGRAPHSQRQGMVKAE</sequence>
<name>A0ABC9X2U2_GRUJA</name>
<dbReference type="AlphaFoldDB" id="A0ABC9X2U2"/>
<proteinExistence type="predicted"/>
<reference evidence="2 3" key="1">
    <citation type="submission" date="2024-06" db="EMBL/GenBank/DDBJ databases">
        <title>The draft genome of Grus japonensis, version 3.</title>
        <authorList>
            <person name="Nabeshima K."/>
            <person name="Suzuki S."/>
            <person name="Onuma M."/>
        </authorList>
    </citation>
    <scope>NUCLEOTIDE SEQUENCE [LARGE SCALE GENOMIC DNA]</scope>
    <source>
        <strain evidence="2 3">451A</strain>
    </source>
</reference>
<feature type="compositionally biased region" description="Pro residues" evidence="1">
    <location>
        <begin position="15"/>
        <end position="29"/>
    </location>
</feature>
<evidence type="ECO:0000313" key="2">
    <source>
        <dbReference type="EMBL" id="GAB0191993.1"/>
    </source>
</evidence>
<feature type="region of interest" description="Disordered" evidence="1">
    <location>
        <begin position="1"/>
        <end position="95"/>
    </location>
</feature>
<organism evidence="2 3">
    <name type="scientific">Grus japonensis</name>
    <name type="common">Japanese crane</name>
    <name type="synonym">Red-crowned crane</name>
    <dbReference type="NCBI Taxonomy" id="30415"/>
    <lineage>
        <taxon>Eukaryota</taxon>
        <taxon>Metazoa</taxon>
        <taxon>Chordata</taxon>
        <taxon>Craniata</taxon>
        <taxon>Vertebrata</taxon>
        <taxon>Euteleostomi</taxon>
        <taxon>Archelosauria</taxon>
        <taxon>Archosauria</taxon>
        <taxon>Dinosauria</taxon>
        <taxon>Saurischia</taxon>
        <taxon>Theropoda</taxon>
        <taxon>Coelurosauria</taxon>
        <taxon>Aves</taxon>
        <taxon>Neognathae</taxon>
        <taxon>Neoaves</taxon>
        <taxon>Gruiformes</taxon>
        <taxon>Gruidae</taxon>
        <taxon>Grus</taxon>
    </lineage>
</organism>
<gene>
    <name evidence="2" type="ORF">GRJ2_001664600</name>
</gene>
<accession>A0ABC9X2U2</accession>
<protein>
    <submittedName>
        <fullName evidence="2">Uncharacterized protein</fullName>
    </submittedName>
</protein>
<keyword evidence="3" id="KW-1185">Reference proteome</keyword>
<dbReference type="Proteomes" id="UP001623348">
    <property type="component" value="Unassembled WGS sequence"/>
</dbReference>